<feature type="compositionally biased region" description="Polar residues" evidence="1">
    <location>
        <begin position="119"/>
        <end position="130"/>
    </location>
</feature>
<sequence length="155" mass="17328">MGEIWNPKKERDVTAGLPLWRIPTLRRSEVDPVWPPRLSVKYGIYLSSQPHFKTQPFNEDSDTNNPRTSADITPVHCGQHHSTGPARKTWNLTATSSRGHQNGPKKETSLESAEGKAPQDSSFSITTLCPQKNKELGVSQESTDLHMDCNHRTPS</sequence>
<feature type="compositionally biased region" description="Basic and acidic residues" evidence="1">
    <location>
        <begin position="143"/>
        <end position="155"/>
    </location>
</feature>
<organism evidence="2 3">
    <name type="scientific">Knipowitschia caucasica</name>
    <name type="common">Caucasian dwarf goby</name>
    <name type="synonym">Pomatoschistus caucasicus</name>
    <dbReference type="NCBI Taxonomy" id="637954"/>
    <lineage>
        <taxon>Eukaryota</taxon>
        <taxon>Metazoa</taxon>
        <taxon>Chordata</taxon>
        <taxon>Craniata</taxon>
        <taxon>Vertebrata</taxon>
        <taxon>Euteleostomi</taxon>
        <taxon>Actinopterygii</taxon>
        <taxon>Neopterygii</taxon>
        <taxon>Teleostei</taxon>
        <taxon>Neoteleostei</taxon>
        <taxon>Acanthomorphata</taxon>
        <taxon>Gobiaria</taxon>
        <taxon>Gobiiformes</taxon>
        <taxon>Gobioidei</taxon>
        <taxon>Gobiidae</taxon>
        <taxon>Gobiinae</taxon>
        <taxon>Knipowitschia</taxon>
    </lineage>
</organism>
<reference evidence="2 3" key="1">
    <citation type="submission" date="2024-04" db="EMBL/GenBank/DDBJ databases">
        <authorList>
            <person name="Waldvogel A.-M."/>
            <person name="Schoenle A."/>
        </authorList>
    </citation>
    <scope>NUCLEOTIDE SEQUENCE [LARGE SCALE GENOMIC DNA]</scope>
</reference>
<gene>
    <name evidence="2" type="ORF">KC01_LOCUS7543</name>
</gene>
<evidence type="ECO:0000313" key="2">
    <source>
        <dbReference type="EMBL" id="CAL1576088.1"/>
    </source>
</evidence>
<keyword evidence="3" id="KW-1185">Reference proteome</keyword>
<feature type="compositionally biased region" description="Polar residues" evidence="1">
    <location>
        <begin position="90"/>
        <end position="100"/>
    </location>
</feature>
<dbReference type="AlphaFoldDB" id="A0AAV2JEK9"/>
<feature type="compositionally biased region" description="Polar residues" evidence="1">
    <location>
        <begin position="51"/>
        <end position="71"/>
    </location>
</feature>
<evidence type="ECO:0000256" key="1">
    <source>
        <dbReference type="SAM" id="MobiDB-lite"/>
    </source>
</evidence>
<dbReference type="EMBL" id="OZ035834">
    <property type="protein sequence ID" value="CAL1576088.1"/>
    <property type="molecule type" value="Genomic_DNA"/>
</dbReference>
<accession>A0AAV2JEK9</accession>
<name>A0AAV2JEK9_KNICA</name>
<feature type="region of interest" description="Disordered" evidence="1">
    <location>
        <begin position="51"/>
        <end position="155"/>
    </location>
</feature>
<proteinExistence type="predicted"/>
<evidence type="ECO:0000313" key="3">
    <source>
        <dbReference type="Proteomes" id="UP001497482"/>
    </source>
</evidence>
<protein>
    <submittedName>
        <fullName evidence="2">Uncharacterized protein</fullName>
    </submittedName>
</protein>
<dbReference type="Proteomes" id="UP001497482">
    <property type="component" value="Chromosome 12"/>
</dbReference>